<keyword evidence="3" id="KW-1185">Reference proteome</keyword>
<dbReference type="RefSeq" id="WP_243652298.1">
    <property type="nucleotide sequence ID" value="NZ_OX156936.1"/>
</dbReference>
<sequence>MKTMTTDEIIQEVQNSFNGLVKNKNWGEVGLFYNPENKLSKGIYLLTFKEKDGANDKASNVNREDVYRLNLGISKESFYQLFGNKPKRPKAGQIIDMPFDFTELDKIMPHPVYGWMSWICVLNPTRETFDKLFPLIEEGYNMALKKYEKKITGHNTVYN</sequence>
<accession>A0A4R1R931</accession>
<comment type="caution">
    <text evidence="2">The sequence shown here is derived from an EMBL/GenBank/DDBJ whole genome shotgun (WGS) entry which is preliminary data.</text>
</comment>
<dbReference type="InterPro" id="IPR045676">
    <property type="entry name" value="DUF6194"/>
</dbReference>
<gene>
    <name evidence="2" type="ORF">EV196_1251</name>
</gene>
<proteinExistence type="predicted"/>
<evidence type="ECO:0000259" key="1">
    <source>
        <dbReference type="Pfam" id="PF19694"/>
    </source>
</evidence>
<protein>
    <recommendedName>
        <fullName evidence="1">DUF6194 domain-containing protein</fullName>
    </recommendedName>
</protein>
<dbReference type="Proteomes" id="UP000295455">
    <property type="component" value="Unassembled WGS sequence"/>
</dbReference>
<name>A0A4R1R931_9FLAO</name>
<dbReference type="AlphaFoldDB" id="A0A4R1R931"/>
<organism evidence="2 3">
    <name type="scientific">Mariniflexile fucanivorans</name>
    <dbReference type="NCBI Taxonomy" id="264023"/>
    <lineage>
        <taxon>Bacteria</taxon>
        <taxon>Pseudomonadati</taxon>
        <taxon>Bacteroidota</taxon>
        <taxon>Flavobacteriia</taxon>
        <taxon>Flavobacteriales</taxon>
        <taxon>Flavobacteriaceae</taxon>
        <taxon>Mariniflexile</taxon>
    </lineage>
</organism>
<dbReference type="EMBL" id="SLUP01000025">
    <property type="protein sequence ID" value="TCL61892.1"/>
    <property type="molecule type" value="Genomic_DNA"/>
</dbReference>
<dbReference type="Pfam" id="PF19694">
    <property type="entry name" value="DUF6194"/>
    <property type="match status" value="1"/>
</dbReference>
<evidence type="ECO:0000313" key="3">
    <source>
        <dbReference type="Proteomes" id="UP000295455"/>
    </source>
</evidence>
<reference evidence="2 3" key="1">
    <citation type="submission" date="2019-03" db="EMBL/GenBank/DDBJ databases">
        <title>Genomic Encyclopedia of Type Strains, Phase IV (KMG-IV): sequencing the most valuable type-strain genomes for metagenomic binning, comparative biology and taxonomic classification.</title>
        <authorList>
            <person name="Goeker M."/>
        </authorList>
    </citation>
    <scope>NUCLEOTIDE SEQUENCE [LARGE SCALE GENOMIC DNA]</scope>
    <source>
        <strain evidence="2 3">DSM 18792</strain>
    </source>
</reference>
<evidence type="ECO:0000313" key="2">
    <source>
        <dbReference type="EMBL" id="TCL61892.1"/>
    </source>
</evidence>
<feature type="domain" description="DUF6194" evidence="1">
    <location>
        <begin position="4"/>
        <end position="150"/>
    </location>
</feature>